<keyword evidence="8" id="KW-0456">Lyase</keyword>
<dbReference type="InterPro" id="IPR050428">
    <property type="entry name" value="TCS_sensor_his_kinase"/>
</dbReference>
<evidence type="ECO:0000256" key="1">
    <source>
        <dbReference type="ARBA" id="ARBA00000085"/>
    </source>
</evidence>
<dbReference type="PANTHER" id="PTHR45436">
    <property type="entry name" value="SENSOR HISTIDINE KINASE YKOH"/>
    <property type="match status" value="1"/>
</dbReference>
<reference evidence="8 9" key="1">
    <citation type="submission" date="2024-03" db="EMBL/GenBank/DDBJ databases">
        <title>High-quality draft genome sequence of Oceanobacter sp. wDCs-4.</title>
        <authorList>
            <person name="Dong C."/>
        </authorList>
    </citation>
    <scope>NUCLEOTIDE SEQUENCE [LARGE SCALE GENOMIC DNA]</scope>
    <source>
        <strain evidence="9">wDCs-4</strain>
    </source>
</reference>
<dbReference type="SUPFAM" id="SSF55073">
    <property type="entry name" value="Nucleotide cyclase"/>
    <property type="match status" value="1"/>
</dbReference>
<dbReference type="PROSITE" id="PS50125">
    <property type="entry name" value="GUANYLATE_CYCLASE_2"/>
    <property type="match status" value="1"/>
</dbReference>
<comment type="catalytic activity">
    <reaction evidence="1">
        <text>ATP + protein L-histidine = ADP + protein N-phospho-L-histidine.</text>
        <dbReference type="EC" id="2.7.13.3"/>
    </reaction>
</comment>
<proteinExistence type="predicted"/>
<organism evidence="8 9">
    <name type="scientific">Oceanobacter antarcticus</name>
    <dbReference type="NCBI Taxonomy" id="3133425"/>
    <lineage>
        <taxon>Bacteria</taxon>
        <taxon>Pseudomonadati</taxon>
        <taxon>Pseudomonadota</taxon>
        <taxon>Gammaproteobacteria</taxon>
        <taxon>Oceanospirillales</taxon>
        <taxon>Oceanospirillaceae</taxon>
        <taxon>Oceanobacter</taxon>
    </lineage>
</organism>
<feature type="domain" description="Guanylate cyclase" evidence="7">
    <location>
        <begin position="241"/>
        <end position="371"/>
    </location>
</feature>
<sequence length="441" mass="49653">MTRSFPFSQICGLAGATQVLLLGLLITFLTYNNLSDQLERRLQQDATRQTQRLALTLAHSLIQQDRISLNLALAEWQRGEEISALRVLDTDGQVIAEIGKTLDNRIHISRSITQDDQVVGVIQADINLAAAHRDSGRYLSLALIATGLSAMLAGLISYFLAERVADYLRKLSRTLQGWHDDEPLQLPPPPPPVIEFDQLHTALNNIREQERQRLALEKALGKFLYNDNKVPVKATTYQRCALIYIEISELDVLQSRLSAEELAQALGEYHRLLNQAAKLYNGKLDRYQGDGIVMIFGLNDENERDTLHCVYAAQLCLGLMQYARQKNPHLAAISFRAAAHWGPVLLAPLEQGDESHYSLIGDTLYWASHLARRSEEYRLLASQTLLGELPPEYGLEWEEGPMVADLQGNQQANFWLTALPENSRTLIDRQILHIANMTEQV</sequence>
<keyword evidence="9" id="KW-1185">Reference proteome</keyword>
<evidence type="ECO:0000256" key="2">
    <source>
        <dbReference type="ARBA" id="ARBA00012438"/>
    </source>
</evidence>
<dbReference type="EC" id="2.7.13.3" evidence="2"/>
<dbReference type="GO" id="GO:0016829">
    <property type="term" value="F:lyase activity"/>
    <property type="evidence" value="ECO:0007669"/>
    <property type="project" value="UniProtKB-KW"/>
</dbReference>
<feature type="transmembrane region" description="Helical" evidence="6">
    <location>
        <begin position="6"/>
        <end position="31"/>
    </location>
</feature>
<keyword evidence="6" id="KW-0472">Membrane</keyword>
<feature type="transmembrane region" description="Helical" evidence="6">
    <location>
        <begin position="138"/>
        <end position="161"/>
    </location>
</feature>
<dbReference type="Gene3D" id="3.30.70.1230">
    <property type="entry name" value="Nucleotide cyclase"/>
    <property type="match status" value="1"/>
</dbReference>
<dbReference type="EMBL" id="JBBKTX010000007">
    <property type="protein sequence ID" value="MFK4752209.1"/>
    <property type="molecule type" value="Genomic_DNA"/>
</dbReference>
<gene>
    <name evidence="8" type="ORF">WG929_07285</name>
</gene>
<keyword evidence="4" id="KW-0808">Transferase</keyword>
<evidence type="ECO:0000256" key="6">
    <source>
        <dbReference type="SAM" id="Phobius"/>
    </source>
</evidence>
<evidence type="ECO:0000256" key="3">
    <source>
        <dbReference type="ARBA" id="ARBA00022553"/>
    </source>
</evidence>
<evidence type="ECO:0000256" key="4">
    <source>
        <dbReference type="ARBA" id="ARBA00022679"/>
    </source>
</evidence>
<keyword evidence="5" id="KW-0418">Kinase</keyword>
<keyword evidence="6" id="KW-1133">Transmembrane helix</keyword>
<name>A0ABW8NGX3_9GAMM</name>
<evidence type="ECO:0000259" key="7">
    <source>
        <dbReference type="PROSITE" id="PS50125"/>
    </source>
</evidence>
<dbReference type="PANTHER" id="PTHR45436:SF5">
    <property type="entry name" value="SENSOR HISTIDINE KINASE TRCS"/>
    <property type="match status" value="1"/>
</dbReference>
<comment type="caution">
    <text evidence="8">The sequence shown here is derived from an EMBL/GenBank/DDBJ whole genome shotgun (WGS) entry which is preliminary data.</text>
</comment>
<evidence type="ECO:0000256" key="5">
    <source>
        <dbReference type="ARBA" id="ARBA00022777"/>
    </source>
</evidence>
<keyword evidence="6" id="KW-0812">Transmembrane</keyword>
<dbReference type="Pfam" id="PF00211">
    <property type="entry name" value="Guanylate_cyc"/>
    <property type="match status" value="1"/>
</dbReference>
<protein>
    <recommendedName>
        <fullName evidence="2">histidine kinase</fullName>
        <ecNumber evidence="2">2.7.13.3</ecNumber>
    </recommendedName>
</protein>
<evidence type="ECO:0000313" key="8">
    <source>
        <dbReference type="EMBL" id="MFK4752209.1"/>
    </source>
</evidence>
<dbReference type="CDD" id="cd07302">
    <property type="entry name" value="CHD"/>
    <property type="match status" value="1"/>
</dbReference>
<evidence type="ECO:0000313" key="9">
    <source>
        <dbReference type="Proteomes" id="UP001620597"/>
    </source>
</evidence>
<keyword evidence="3" id="KW-0597">Phosphoprotein</keyword>
<dbReference type="InterPro" id="IPR001054">
    <property type="entry name" value="A/G_cyclase"/>
</dbReference>
<dbReference type="RefSeq" id="WP_416205516.1">
    <property type="nucleotide sequence ID" value="NZ_JBBKTX010000007.1"/>
</dbReference>
<dbReference type="InterPro" id="IPR029787">
    <property type="entry name" value="Nucleotide_cyclase"/>
</dbReference>
<dbReference type="Proteomes" id="UP001620597">
    <property type="component" value="Unassembled WGS sequence"/>
</dbReference>
<dbReference type="SMART" id="SM00044">
    <property type="entry name" value="CYCc"/>
    <property type="match status" value="1"/>
</dbReference>
<accession>A0ABW8NGX3</accession>